<organism evidence="1 2">
    <name type="scientific">Klebsiella pneumoniae</name>
    <dbReference type="NCBI Taxonomy" id="573"/>
    <lineage>
        <taxon>Bacteria</taxon>
        <taxon>Pseudomonadati</taxon>
        <taxon>Pseudomonadota</taxon>
        <taxon>Gammaproteobacteria</taxon>
        <taxon>Enterobacterales</taxon>
        <taxon>Enterobacteriaceae</taxon>
        <taxon>Klebsiella/Raoultella group</taxon>
        <taxon>Klebsiella</taxon>
        <taxon>Klebsiella pneumoniae complex</taxon>
    </lineage>
</organism>
<reference evidence="1 2" key="1">
    <citation type="submission" date="2018-06" db="EMBL/GenBank/DDBJ databases">
        <authorList>
            <consortium name="Pathogen Informatics"/>
            <person name="Doyle S."/>
        </authorList>
    </citation>
    <scope>NUCLEOTIDE SEQUENCE [LARGE SCALE GENOMIC DNA]</scope>
    <source>
        <strain evidence="1 2">NCTC5047</strain>
    </source>
</reference>
<dbReference type="AlphaFoldDB" id="A0A377XC63"/>
<gene>
    <name evidence="1" type="ORF">NCTC5047_00394</name>
</gene>
<evidence type="ECO:0000313" key="2">
    <source>
        <dbReference type="Proteomes" id="UP000254340"/>
    </source>
</evidence>
<dbReference type="Proteomes" id="UP000254340">
    <property type="component" value="Unassembled WGS sequence"/>
</dbReference>
<proteinExistence type="predicted"/>
<protein>
    <submittedName>
        <fullName evidence="1">Uncharacterized protein</fullName>
    </submittedName>
</protein>
<name>A0A377XC63_KLEPN</name>
<accession>A0A377XC63</accession>
<evidence type="ECO:0000313" key="1">
    <source>
        <dbReference type="EMBL" id="STT72710.1"/>
    </source>
</evidence>
<sequence>MADAGAAVDVIGVQYRAGELLHHIVGFVAGAARGAGGHDGARAMLPFDLPELAGGIANRLLPADRREGAAFLVADHRLFKTGRQELRIVKKIPAVVAFQAQLVLVCDTVGGFRANDFIIVDNQFKFATRPAVGAHARDFFHQ</sequence>
<dbReference type="EMBL" id="UGLH01000004">
    <property type="protein sequence ID" value="STT72710.1"/>
    <property type="molecule type" value="Genomic_DNA"/>
</dbReference>